<dbReference type="RefSeq" id="WP_243537835.1">
    <property type="nucleotide sequence ID" value="NZ_CP093442.1"/>
</dbReference>
<protein>
    <submittedName>
        <fullName evidence="3">DUF3373 family protein</fullName>
    </submittedName>
</protein>
<organism evidence="3 4">
    <name type="scientific">Bdellovibrio reynosensis</name>
    <dbReference type="NCBI Taxonomy" id="2835041"/>
    <lineage>
        <taxon>Bacteria</taxon>
        <taxon>Pseudomonadati</taxon>
        <taxon>Bdellovibrionota</taxon>
        <taxon>Bdellovibrionia</taxon>
        <taxon>Bdellovibrionales</taxon>
        <taxon>Pseudobdellovibrionaceae</taxon>
        <taxon>Bdellovibrio</taxon>
    </lineage>
</organism>
<keyword evidence="4" id="KW-1185">Reference proteome</keyword>
<dbReference type="Proteomes" id="UP000830116">
    <property type="component" value="Chromosome"/>
</dbReference>
<evidence type="ECO:0000256" key="1">
    <source>
        <dbReference type="SAM" id="Coils"/>
    </source>
</evidence>
<name>A0ABY4C8Y0_9BACT</name>
<dbReference type="Pfam" id="PF11853">
    <property type="entry name" value="DUF3373"/>
    <property type="match status" value="1"/>
</dbReference>
<sequence length="444" mass="50182">MRNSARLILTLIALIPLLAKAQEQQPTLEQRIKILEQRVLEAEAQQSLNIFKFSGQMTSSYDDIAVKEEYPDPKDNTGLNYLRLRFSLDMLADLDPKLKIYTRMTTTKFFNRTNAQGLETRPNDFDAAYRYGPPNVFLEKAYLDYLVNEKFTVSVGKLPTVEGGPSHIWDSQPRQGTYPMMNFNVPLDGVAGTYKFSMPAGYAAFLRLLYTPFTVVNLGGPNDAYLKFPKEDFSGITPMGADIKNIFNLFAVQVEYNFPTRFSETLNSLAVQSTRLPDAPAMTGAGTSNLRYTAQADTLYLRLSKLFDLPLTFVTSFTYTGIDAFGFAAPGVGIGGNTSEAHAYGHSLVMDVRYDLKKWAIGAEYLEVSRNVFSFSTADEDLVRFYRTPGWGQHLYLTRKLTDLVTLRLGYRHKTQTNFNLTAGDVVTTDRDIRNFYVRLRTDF</sequence>
<keyword evidence="1" id="KW-0175">Coiled coil</keyword>
<accession>A0ABY4C8Y0</accession>
<evidence type="ECO:0000256" key="2">
    <source>
        <dbReference type="SAM" id="SignalP"/>
    </source>
</evidence>
<evidence type="ECO:0000313" key="3">
    <source>
        <dbReference type="EMBL" id="UOF01395.1"/>
    </source>
</evidence>
<evidence type="ECO:0000313" key="4">
    <source>
        <dbReference type="Proteomes" id="UP000830116"/>
    </source>
</evidence>
<proteinExistence type="predicted"/>
<feature type="coiled-coil region" evidence="1">
    <location>
        <begin position="18"/>
        <end position="45"/>
    </location>
</feature>
<dbReference type="InterPro" id="IPR021803">
    <property type="entry name" value="DUF3373"/>
</dbReference>
<reference evidence="3" key="1">
    <citation type="submission" date="2022-03" db="EMBL/GenBank/DDBJ databases">
        <title>Genome Identification and Characterization of new species Bdellovibrio reynosense LBG001 sp. nov. from a Mexico soil sample.</title>
        <authorList>
            <person name="Camilli A."/>
            <person name="Ajao Y."/>
            <person name="Guo X."/>
        </authorList>
    </citation>
    <scope>NUCLEOTIDE SEQUENCE</scope>
    <source>
        <strain evidence="3">LBG001</strain>
    </source>
</reference>
<keyword evidence="2" id="KW-0732">Signal</keyword>
<gene>
    <name evidence="3" type="ORF">MNR06_00315</name>
</gene>
<dbReference type="EMBL" id="CP093442">
    <property type="protein sequence ID" value="UOF01395.1"/>
    <property type="molecule type" value="Genomic_DNA"/>
</dbReference>
<feature type="chain" id="PRO_5046997206" evidence="2">
    <location>
        <begin position="22"/>
        <end position="444"/>
    </location>
</feature>
<feature type="signal peptide" evidence="2">
    <location>
        <begin position="1"/>
        <end position="21"/>
    </location>
</feature>